<feature type="region of interest" description="Disordered" evidence="1">
    <location>
        <begin position="202"/>
        <end position="248"/>
    </location>
</feature>
<dbReference type="Proteomes" id="UP001438292">
    <property type="component" value="Unassembled WGS sequence"/>
</dbReference>
<feature type="domain" description="Surface presentation of antigen" evidence="2">
    <location>
        <begin position="248"/>
        <end position="313"/>
    </location>
</feature>
<feature type="compositionally biased region" description="Acidic residues" evidence="1">
    <location>
        <begin position="233"/>
        <end position="246"/>
    </location>
</feature>
<gene>
    <name evidence="3" type="ORF">ABH309_18975</name>
</gene>
<feature type="non-terminal residue" evidence="3">
    <location>
        <position position="1"/>
    </location>
</feature>
<evidence type="ECO:0000259" key="2">
    <source>
        <dbReference type="Pfam" id="PF02510"/>
    </source>
</evidence>
<reference evidence="3 4" key="1">
    <citation type="submission" date="2024-05" db="EMBL/GenBank/DDBJ databases">
        <authorList>
            <person name="De Oliveira J.P."/>
            <person name="Noriler S.A."/>
            <person name="De Oliveira A.G."/>
            <person name="Sipoli D.S."/>
        </authorList>
    </citation>
    <scope>NUCLEOTIDE SEQUENCE [LARGE SCALE GENOMIC DNA]</scope>
    <source>
        <strain evidence="3 4">LABIM186</strain>
    </source>
</reference>
<feature type="compositionally biased region" description="Low complexity" evidence="1">
    <location>
        <begin position="213"/>
        <end position="227"/>
    </location>
</feature>
<organism evidence="3 4">
    <name type="scientific">Chromobacterium piscinae</name>
    <dbReference type="NCBI Taxonomy" id="686831"/>
    <lineage>
        <taxon>Bacteria</taxon>
        <taxon>Pseudomonadati</taxon>
        <taxon>Pseudomonadota</taxon>
        <taxon>Betaproteobacteria</taxon>
        <taxon>Neisseriales</taxon>
        <taxon>Chromobacteriaceae</taxon>
        <taxon>Chromobacterium</taxon>
    </lineage>
</organism>
<dbReference type="InterPro" id="IPR056746">
    <property type="entry name" value="SPAN_dom"/>
</dbReference>
<comment type="caution">
    <text evidence="3">The sequence shown here is derived from an EMBL/GenBank/DDBJ whole genome shotgun (WGS) entry which is preliminary data.</text>
</comment>
<protein>
    <recommendedName>
        <fullName evidence="2">Surface presentation of antigen domain-containing protein</fullName>
    </recommendedName>
</protein>
<evidence type="ECO:0000313" key="4">
    <source>
        <dbReference type="Proteomes" id="UP001438292"/>
    </source>
</evidence>
<dbReference type="EMBL" id="JBDQQU010000026">
    <property type="protein sequence ID" value="MEO3956528.1"/>
    <property type="molecule type" value="Genomic_DNA"/>
</dbReference>
<dbReference type="RefSeq" id="WP_347787857.1">
    <property type="nucleotide sequence ID" value="NZ_JBDQQU010000026.1"/>
</dbReference>
<sequence>SAPAPQSAADLGTLGRVLPPSTERVVAVQSMVQAEASSLDADGMGVVIDDDKVAEGAATGQNMNTDTGDAAALGMILDVCVVTIDPPLTLTPSTDGAQRVLTPWREGDNSRGEAVRKMLTEASSAPAPQSAADLGTLGRVLPPSTERVIAVQSMVQAEASSLDAKGMSAVIDDDKVAEVAVTGQNMNTGTGDAAANKQTEIIDDKNTSSNTVSTQDQDTQLSQDGGDAPLETNDLEGDTGDDEDSDQNPRQLLYRFNSWNGEHAVKISLRQKQDNKTMMFAPSSERVHSQLATNWLATDSTDAWVLLDTDEETR</sequence>
<evidence type="ECO:0000256" key="1">
    <source>
        <dbReference type="SAM" id="MobiDB-lite"/>
    </source>
</evidence>
<name>A0ABV0H8Y6_9NEIS</name>
<accession>A0ABV0H8Y6</accession>
<evidence type="ECO:0000313" key="3">
    <source>
        <dbReference type="EMBL" id="MEO3956528.1"/>
    </source>
</evidence>
<keyword evidence="4" id="KW-1185">Reference proteome</keyword>
<proteinExistence type="predicted"/>
<dbReference type="Pfam" id="PF02510">
    <property type="entry name" value="SPAN"/>
    <property type="match status" value="1"/>
</dbReference>